<protein>
    <recommendedName>
        <fullName evidence="3">Bacteriophage-related protein</fullName>
    </recommendedName>
</protein>
<accession>A0ABQ6LLC6</accession>
<dbReference type="SUPFAM" id="SSF109709">
    <property type="entry name" value="KorB DNA-binding domain-like"/>
    <property type="match status" value="1"/>
</dbReference>
<reference evidence="1 2" key="1">
    <citation type="submission" date="2023-04" db="EMBL/GenBank/DDBJ databases">
        <title>Marinoamorphus aggregata gen. nov., sp. Nov., isolate from tissue of brittle star Ophioplocus japonicus.</title>
        <authorList>
            <person name="Kawano K."/>
            <person name="Sawayama S."/>
            <person name="Nakagawa S."/>
        </authorList>
    </citation>
    <scope>NUCLEOTIDE SEQUENCE [LARGE SCALE GENOMIC DNA]</scope>
    <source>
        <strain evidence="1 2">NKW23</strain>
    </source>
</reference>
<proteinExistence type="predicted"/>
<dbReference type="EMBL" id="BSYI01000004">
    <property type="protein sequence ID" value="GMG81623.1"/>
    <property type="molecule type" value="Genomic_DNA"/>
</dbReference>
<dbReference type="RefSeq" id="WP_434220881.1">
    <property type="nucleotide sequence ID" value="NZ_BSYI01000004.1"/>
</dbReference>
<organism evidence="1 2">
    <name type="scientific">Paralimibaculum aggregatum</name>
    <dbReference type="NCBI Taxonomy" id="3036245"/>
    <lineage>
        <taxon>Bacteria</taxon>
        <taxon>Pseudomonadati</taxon>
        <taxon>Pseudomonadota</taxon>
        <taxon>Alphaproteobacteria</taxon>
        <taxon>Rhodobacterales</taxon>
        <taxon>Paracoccaceae</taxon>
        <taxon>Paralimibaculum</taxon>
    </lineage>
</organism>
<evidence type="ECO:0000313" key="1">
    <source>
        <dbReference type="EMBL" id="GMG81623.1"/>
    </source>
</evidence>
<name>A0ABQ6LLC6_9RHOB</name>
<keyword evidence="2" id="KW-1185">Reference proteome</keyword>
<gene>
    <name evidence="1" type="ORF">LNKW23_08360</name>
</gene>
<evidence type="ECO:0008006" key="3">
    <source>
        <dbReference type="Google" id="ProtNLM"/>
    </source>
</evidence>
<sequence>MTILVPFRIVKRSVRMELPEGVRHSRRADNTLVKALARAFRWKRMLESGEYAIIAEQAEREGIAPSYMTRVLRLTLLAPHIVEAILDGKQGPEVTLGRFLEGFPVEWEDQVALHTLSARSDPRFAAIPPRTAGRRRRRAAVRCSISSFVSSPCRCQTFRYLNYLYVDRIMARPLLSRYQFLSF</sequence>
<comment type="caution">
    <text evidence="1">The sequence shown here is derived from an EMBL/GenBank/DDBJ whole genome shotgun (WGS) entry which is preliminary data.</text>
</comment>
<evidence type="ECO:0000313" key="2">
    <source>
        <dbReference type="Proteomes" id="UP001239909"/>
    </source>
</evidence>
<dbReference type="Proteomes" id="UP001239909">
    <property type="component" value="Unassembled WGS sequence"/>
</dbReference>